<sequence>MCSAYKLVVNQLLSSNRASNSDASNLRRFWSRVWSMQVPHKIRHFVWRVCCDALPTKTNLMRQKSRQVLFKWASNYLMEYRTAVAQNILAPSLPRLDATWRPPKGGHFKINVDGVVFSKQKAVGIGVVIRDDEGRLEAALSKKIPVRMGALEVEAKAFETGLLFAKDVGVRDVILEGDSLVVFNALCNISTPPSSIAAMVQGIQDTCGGLEECRFLSRQETGKHTSPYISKACI</sequence>
<dbReference type="InterPro" id="IPR012337">
    <property type="entry name" value="RNaseH-like_sf"/>
</dbReference>
<dbReference type="PANTHER" id="PTHR47723:SF21">
    <property type="entry name" value="POLYNUCLEOTIDYL TRANSFERASE, RIBONUCLEASE H-LIKE SUPERFAMILY PROTEIN"/>
    <property type="match status" value="1"/>
</dbReference>
<evidence type="ECO:0000259" key="1">
    <source>
        <dbReference type="Pfam" id="PF13456"/>
    </source>
</evidence>
<proteinExistence type="predicted"/>
<feature type="domain" description="RNase H type-1" evidence="1">
    <location>
        <begin position="111"/>
        <end position="215"/>
    </location>
</feature>
<dbReference type="Gene3D" id="3.30.420.10">
    <property type="entry name" value="Ribonuclease H-like superfamily/Ribonuclease H"/>
    <property type="match status" value="1"/>
</dbReference>
<dbReference type="SUPFAM" id="SSF53098">
    <property type="entry name" value="Ribonuclease H-like"/>
    <property type="match status" value="1"/>
</dbReference>
<dbReference type="Pfam" id="PF13456">
    <property type="entry name" value="RVT_3"/>
    <property type="match status" value="1"/>
</dbReference>
<dbReference type="EMBL" id="LRBV02000003">
    <property type="status" value="NOT_ANNOTATED_CDS"/>
    <property type="molecule type" value="Genomic_DNA"/>
</dbReference>
<dbReference type="Pfam" id="PF13966">
    <property type="entry name" value="zf-RVT"/>
    <property type="match status" value="1"/>
</dbReference>
<accession>A0A7N2L5S3</accession>
<reference evidence="3 4" key="1">
    <citation type="journal article" date="2016" name="G3 (Bethesda)">
        <title>First Draft Assembly and Annotation of the Genome of a California Endemic Oak Quercus lobata Nee (Fagaceae).</title>
        <authorList>
            <person name="Sork V.L."/>
            <person name="Fitz-Gibbon S.T."/>
            <person name="Puiu D."/>
            <person name="Crepeau M."/>
            <person name="Gugger P.F."/>
            <person name="Sherman R."/>
            <person name="Stevens K."/>
            <person name="Langley C.H."/>
            <person name="Pellegrini M."/>
            <person name="Salzberg S.L."/>
        </authorList>
    </citation>
    <scope>NUCLEOTIDE SEQUENCE [LARGE SCALE GENOMIC DNA]</scope>
    <source>
        <strain evidence="3 4">cv. SW786</strain>
    </source>
</reference>
<dbReference type="InterPro" id="IPR026960">
    <property type="entry name" value="RVT-Znf"/>
</dbReference>
<dbReference type="InterPro" id="IPR002156">
    <property type="entry name" value="RNaseH_domain"/>
</dbReference>
<dbReference type="InParanoid" id="A0A7N2L5S3"/>
<dbReference type="GO" id="GO:0004523">
    <property type="term" value="F:RNA-DNA hybrid ribonuclease activity"/>
    <property type="evidence" value="ECO:0007669"/>
    <property type="project" value="InterPro"/>
</dbReference>
<dbReference type="InterPro" id="IPR053151">
    <property type="entry name" value="RNase_H-like"/>
</dbReference>
<dbReference type="AlphaFoldDB" id="A0A7N2L5S3"/>
<dbReference type="Gramene" id="QL03p029332:mrna">
    <property type="protein sequence ID" value="QL03p029332:mrna"/>
    <property type="gene ID" value="QL03p029332"/>
</dbReference>
<dbReference type="GO" id="GO:0003676">
    <property type="term" value="F:nucleic acid binding"/>
    <property type="evidence" value="ECO:0007669"/>
    <property type="project" value="InterPro"/>
</dbReference>
<dbReference type="Proteomes" id="UP000594261">
    <property type="component" value="Chromosome 3"/>
</dbReference>
<dbReference type="InterPro" id="IPR044730">
    <property type="entry name" value="RNase_H-like_dom_plant"/>
</dbReference>
<evidence type="ECO:0008006" key="5">
    <source>
        <dbReference type="Google" id="ProtNLM"/>
    </source>
</evidence>
<name>A0A7N2L5S3_QUELO</name>
<evidence type="ECO:0000313" key="3">
    <source>
        <dbReference type="EnsemblPlants" id="QL03p029332:mrna"/>
    </source>
</evidence>
<dbReference type="CDD" id="cd06222">
    <property type="entry name" value="RNase_H_like"/>
    <property type="match status" value="1"/>
</dbReference>
<evidence type="ECO:0000313" key="4">
    <source>
        <dbReference type="Proteomes" id="UP000594261"/>
    </source>
</evidence>
<dbReference type="InterPro" id="IPR036397">
    <property type="entry name" value="RNaseH_sf"/>
</dbReference>
<dbReference type="EnsemblPlants" id="QL03p029332:mrna">
    <property type="protein sequence ID" value="QL03p029332:mrna"/>
    <property type="gene ID" value="QL03p029332"/>
</dbReference>
<feature type="domain" description="Reverse transcriptase zinc-binding" evidence="2">
    <location>
        <begin position="25"/>
        <end position="64"/>
    </location>
</feature>
<reference evidence="3" key="2">
    <citation type="submission" date="2021-01" db="UniProtKB">
        <authorList>
            <consortium name="EnsemblPlants"/>
        </authorList>
    </citation>
    <scope>IDENTIFICATION</scope>
</reference>
<organism evidence="3 4">
    <name type="scientific">Quercus lobata</name>
    <name type="common">Valley oak</name>
    <dbReference type="NCBI Taxonomy" id="97700"/>
    <lineage>
        <taxon>Eukaryota</taxon>
        <taxon>Viridiplantae</taxon>
        <taxon>Streptophyta</taxon>
        <taxon>Embryophyta</taxon>
        <taxon>Tracheophyta</taxon>
        <taxon>Spermatophyta</taxon>
        <taxon>Magnoliopsida</taxon>
        <taxon>eudicotyledons</taxon>
        <taxon>Gunneridae</taxon>
        <taxon>Pentapetalae</taxon>
        <taxon>rosids</taxon>
        <taxon>fabids</taxon>
        <taxon>Fagales</taxon>
        <taxon>Fagaceae</taxon>
        <taxon>Quercus</taxon>
    </lineage>
</organism>
<dbReference type="PANTHER" id="PTHR47723">
    <property type="entry name" value="OS05G0353850 PROTEIN"/>
    <property type="match status" value="1"/>
</dbReference>
<evidence type="ECO:0000259" key="2">
    <source>
        <dbReference type="Pfam" id="PF13966"/>
    </source>
</evidence>
<keyword evidence="4" id="KW-1185">Reference proteome</keyword>
<protein>
    <recommendedName>
        <fullName evidence="5">RNase H type-1 domain-containing protein</fullName>
    </recommendedName>
</protein>